<protein>
    <submittedName>
        <fullName evidence="1">Uncharacterized protein</fullName>
    </submittedName>
</protein>
<dbReference type="Proteomes" id="UP001231649">
    <property type="component" value="Chromosome 13"/>
</dbReference>
<accession>A0ACC2QJX2</accession>
<name>A0ACC2QJX2_9NEOP</name>
<keyword evidence="2" id="KW-1185">Reference proteome</keyword>
<organism evidence="1 2">
    <name type="scientific">Mythimna loreyi</name>
    <dbReference type="NCBI Taxonomy" id="667449"/>
    <lineage>
        <taxon>Eukaryota</taxon>
        <taxon>Metazoa</taxon>
        <taxon>Ecdysozoa</taxon>
        <taxon>Arthropoda</taxon>
        <taxon>Hexapoda</taxon>
        <taxon>Insecta</taxon>
        <taxon>Pterygota</taxon>
        <taxon>Neoptera</taxon>
        <taxon>Endopterygota</taxon>
        <taxon>Lepidoptera</taxon>
        <taxon>Glossata</taxon>
        <taxon>Ditrysia</taxon>
        <taxon>Noctuoidea</taxon>
        <taxon>Noctuidae</taxon>
        <taxon>Noctuinae</taxon>
        <taxon>Hadenini</taxon>
        <taxon>Mythimna</taxon>
    </lineage>
</organism>
<sequence>MFLSSRSYTSGPRCEKCYAYNYYLPVLSLLFFVIYSYNYCCVCFVIVVFAFLLLCLYCNWLTLSLVLSNKMPKRNTVLRRQAGKIIHNVVNYMQKEKDEGMQNVARVHQRAAEATGCSIRTVRNIIAEGKKTDMISVFRTPGKKRQKSRPITGIDNFDKGVIKRCIHNFHVAEKEMPTSTCFQLLAKLQRDLNFQGSVSSLSRIIKDLGGGEPKIIGKSS</sequence>
<comment type="caution">
    <text evidence="1">The sequence shown here is derived from an EMBL/GenBank/DDBJ whole genome shotgun (WGS) entry which is preliminary data.</text>
</comment>
<evidence type="ECO:0000313" key="2">
    <source>
        <dbReference type="Proteomes" id="UP001231649"/>
    </source>
</evidence>
<gene>
    <name evidence="1" type="ORF">PYW08_002956</name>
</gene>
<proteinExistence type="predicted"/>
<dbReference type="EMBL" id="CM056789">
    <property type="protein sequence ID" value="KAJ8718719.1"/>
    <property type="molecule type" value="Genomic_DNA"/>
</dbReference>
<evidence type="ECO:0000313" key="1">
    <source>
        <dbReference type="EMBL" id="KAJ8718719.1"/>
    </source>
</evidence>
<reference evidence="1" key="1">
    <citation type="submission" date="2023-03" db="EMBL/GenBank/DDBJ databases">
        <title>Chromosome-level genomes of two armyworms, Mythimna separata and Mythimna loreyi, provide insights into the biosynthesis and reception of sex pheromones.</title>
        <authorList>
            <person name="Zhao H."/>
        </authorList>
    </citation>
    <scope>NUCLEOTIDE SEQUENCE</scope>
    <source>
        <strain evidence="1">BeijingLab</strain>
    </source>
</reference>